<accession>A0A8C6PUY7</accession>
<dbReference type="PROSITE" id="PS51450">
    <property type="entry name" value="LRR"/>
    <property type="match status" value="7"/>
</dbReference>
<evidence type="ECO:0008006" key="5">
    <source>
        <dbReference type="Google" id="ProtNLM"/>
    </source>
</evidence>
<proteinExistence type="predicted"/>
<reference evidence="3" key="1">
    <citation type="submission" date="2014-08" db="EMBL/GenBank/DDBJ databases">
        <authorList>
            <person name="Senf B."/>
            <person name="Petzold A."/>
            <person name="Downie B.R."/>
            <person name="Koch P."/>
            <person name="Platzer M."/>
        </authorList>
    </citation>
    <scope>NUCLEOTIDE SEQUENCE [LARGE SCALE GENOMIC DNA]</scope>
    <source>
        <strain evidence="3">GRZ</strain>
    </source>
</reference>
<dbReference type="InterPro" id="IPR001611">
    <property type="entry name" value="Leu-rich_rpt"/>
</dbReference>
<dbReference type="Proteomes" id="UP000694548">
    <property type="component" value="Chromosome sgr07"/>
</dbReference>
<dbReference type="GeneTree" id="ENSGT00940000157011"/>
<evidence type="ECO:0000313" key="3">
    <source>
        <dbReference type="Ensembl" id="ENSNFUP00015049312.1"/>
    </source>
</evidence>
<dbReference type="PANTHER" id="PTHR46652:SF3">
    <property type="entry name" value="LEUCINE-RICH REPEAT-CONTAINING PROTEIN 9"/>
    <property type="match status" value="1"/>
</dbReference>
<keyword evidence="4" id="KW-1185">Reference proteome</keyword>
<dbReference type="InterPro" id="IPR003591">
    <property type="entry name" value="Leu-rich_rpt_typical-subtyp"/>
</dbReference>
<name>A0A8C6PUY7_NOTFU</name>
<protein>
    <recommendedName>
        <fullName evidence="5">Leucine rich repeat containing 49</fullName>
    </recommendedName>
</protein>
<evidence type="ECO:0000256" key="2">
    <source>
        <dbReference type="ARBA" id="ARBA00022737"/>
    </source>
</evidence>
<dbReference type="AlphaFoldDB" id="A0A8C6PUY7"/>
<keyword evidence="1" id="KW-0433">Leucine-rich repeat</keyword>
<dbReference type="SUPFAM" id="SSF52058">
    <property type="entry name" value="L domain-like"/>
    <property type="match status" value="1"/>
</dbReference>
<dbReference type="SMART" id="SM00365">
    <property type="entry name" value="LRR_SD22"/>
    <property type="match status" value="6"/>
</dbReference>
<dbReference type="SMART" id="SM00369">
    <property type="entry name" value="LRR_TYP"/>
    <property type="match status" value="6"/>
</dbReference>
<organism evidence="3 4">
    <name type="scientific">Nothobranchius furzeri</name>
    <name type="common">Turquoise killifish</name>
    <dbReference type="NCBI Taxonomy" id="105023"/>
    <lineage>
        <taxon>Eukaryota</taxon>
        <taxon>Metazoa</taxon>
        <taxon>Chordata</taxon>
        <taxon>Craniata</taxon>
        <taxon>Vertebrata</taxon>
        <taxon>Euteleostomi</taxon>
        <taxon>Actinopterygii</taxon>
        <taxon>Neopterygii</taxon>
        <taxon>Teleostei</taxon>
        <taxon>Neoteleostei</taxon>
        <taxon>Acanthomorphata</taxon>
        <taxon>Ovalentaria</taxon>
        <taxon>Atherinomorphae</taxon>
        <taxon>Cyprinodontiformes</taxon>
        <taxon>Nothobranchiidae</taxon>
        <taxon>Nothobranchius</taxon>
    </lineage>
</organism>
<keyword evidence="2" id="KW-0677">Repeat</keyword>
<dbReference type="Pfam" id="PF14580">
    <property type="entry name" value="LRR_9"/>
    <property type="match status" value="1"/>
</dbReference>
<reference evidence="3" key="3">
    <citation type="submission" date="2025-09" db="UniProtKB">
        <authorList>
            <consortium name="Ensembl"/>
        </authorList>
    </citation>
    <scope>IDENTIFICATION</scope>
</reference>
<dbReference type="InterPro" id="IPR050836">
    <property type="entry name" value="SDS22/Internalin_LRR"/>
</dbReference>
<dbReference type="Gene3D" id="3.80.10.10">
    <property type="entry name" value="Ribonuclease Inhibitor"/>
    <property type="match status" value="3"/>
</dbReference>
<dbReference type="InterPro" id="IPR032675">
    <property type="entry name" value="LRR_dom_sf"/>
</dbReference>
<dbReference type="PANTHER" id="PTHR46652">
    <property type="entry name" value="LEUCINE-RICH REPEAT AND IQ DOMAIN-CONTAINING PROTEIN 1-RELATED"/>
    <property type="match status" value="1"/>
</dbReference>
<reference evidence="3" key="2">
    <citation type="submission" date="2025-08" db="UniProtKB">
        <authorList>
            <consortium name="Ensembl"/>
        </authorList>
    </citation>
    <scope>IDENTIFICATION</scope>
</reference>
<evidence type="ECO:0000256" key="1">
    <source>
        <dbReference type="ARBA" id="ARBA00022614"/>
    </source>
</evidence>
<sequence length="629" mass="71186">MVWYHAALNPPPPPPAVRQGNTRSGGSIGKVNVFMQDADRISCFISLSGGSAGFDHRAPLELPHTPLPFTSTFQQINLDRCCLEEFPELGFIKELQFLSLQHNLIQRIQHLSDLQQLILLNLFDNHISDMTGIESLRSLKILVLGRNRITKICCLEDVSNLEILDLHDNRISRIENVSHLSKLRVLNLSENHISEMKNLQGLNSLTELRLQHNNISAVAEVDRLPCLQHLFLSCNNIISFDQLACLGESRSLSELTLDGNPVALETWYKQAVLRCVLHLRRLDMKRITDEDRRMAGVHARKEEEKKKESHKQTIHKVPTLICITVLFLSWFRAIKTGSSPQIKNNFCALFCRLVETGSVQSLSLSDSHLAELDGDALRLFGLGALEALERGWGAQTAGAVTVITFRYINFDAIVPTLPRLRVKFPNLSHLIFLETNISRLPQLAALAQVRRLDQLTIHPEGNPVVSLKLWRPFIIYRLHHFNLQRINGLEVTMNDVIAAERVFGTLGHIAATETPRCRLLLLLEESRKRQLQFLLEGRGRRAGLSPEELRDNGKLLGEGLSRALFNYPSRDGSVEKLSSYMASETNLKGEALHKLWPSMFAEMVRDCVLEMRDRTAFRQASLTKLTDTK</sequence>
<dbReference type="Ensembl" id="ENSNFUT00015051441.1">
    <property type="protein sequence ID" value="ENSNFUP00015049312.1"/>
    <property type="gene ID" value="ENSNFUG00015023203.1"/>
</dbReference>
<evidence type="ECO:0000313" key="4">
    <source>
        <dbReference type="Proteomes" id="UP000694548"/>
    </source>
</evidence>